<dbReference type="Proteomes" id="UP001165960">
    <property type="component" value="Unassembled WGS sequence"/>
</dbReference>
<proteinExistence type="predicted"/>
<organism evidence="1 2">
    <name type="scientific">Entomophthora muscae</name>
    <dbReference type="NCBI Taxonomy" id="34485"/>
    <lineage>
        <taxon>Eukaryota</taxon>
        <taxon>Fungi</taxon>
        <taxon>Fungi incertae sedis</taxon>
        <taxon>Zoopagomycota</taxon>
        <taxon>Entomophthoromycotina</taxon>
        <taxon>Entomophthoromycetes</taxon>
        <taxon>Entomophthorales</taxon>
        <taxon>Entomophthoraceae</taxon>
        <taxon>Entomophthora</taxon>
    </lineage>
</organism>
<comment type="caution">
    <text evidence="1">The sequence shown here is derived from an EMBL/GenBank/DDBJ whole genome shotgun (WGS) entry which is preliminary data.</text>
</comment>
<evidence type="ECO:0000313" key="2">
    <source>
        <dbReference type="Proteomes" id="UP001165960"/>
    </source>
</evidence>
<reference evidence="1" key="1">
    <citation type="submission" date="2022-04" db="EMBL/GenBank/DDBJ databases">
        <title>Genome of the entomopathogenic fungus Entomophthora muscae.</title>
        <authorList>
            <person name="Elya C."/>
            <person name="Lovett B.R."/>
            <person name="Lee E."/>
            <person name="Macias A.M."/>
            <person name="Hajek A.E."/>
            <person name="De Bivort B.L."/>
            <person name="Kasson M.T."/>
            <person name="De Fine Licht H.H."/>
            <person name="Stajich J.E."/>
        </authorList>
    </citation>
    <scope>NUCLEOTIDE SEQUENCE</scope>
    <source>
        <strain evidence="1">Berkeley</strain>
    </source>
</reference>
<protein>
    <submittedName>
        <fullName evidence="1">Uncharacterized protein</fullName>
    </submittedName>
</protein>
<keyword evidence="2" id="KW-1185">Reference proteome</keyword>
<dbReference type="EMBL" id="QTSX02005857">
    <property type="protein sequence ID" value="KAJ9056880.1"/>
    <property type="molecule type" value="Genomic_DNA"/>
</dbReference>
<evidence type="ECO:0000313" key="1">
    <source>
        <dbReference type="EMBL" id="KAJ9056880.1"/>
    </source>
</evidence>
<name>A0ACC2S3J9_9FUNG</name>
<sequence length="202" mass="22507">MIPFSVRWKPVKTLWALTVEAILGYRKVRNQVQYLVSWVGYPPESSSWELAKNLANAPDLITQYRQQVGHPKGEGKATVKNIPDNKLFQGKDLCSVGLTEHKKLQQFPLIGETAEKQPHIKSEIENSKIQILEFIPLLQAAHPACPPAPASQAPCQPASQAACSRLPARLQGTAHPPRRACPPLPDGEIDQLGYQKRQFHKI</sequence>
<gene>
    <name evidence="1" type="ORF">DSO57_1028193</name>
</gene>
<accession>A0ACC2S3J9</accession>